<proteinExistence type="predicted"/>
<evidence type="ECO:0000256" key="1">
    <source>
        <dbReference type="SAM" id="MobiDB-lite"/>
    </source>
</evidence>
<feature type="transmembrane region" description="Helical" evidence="2">
    <location>
        <begin position="92"/>
        <end position="112"/>
    </location>
</feature>
<feature type="transmembrane region" description="Helical" evidence="2">
    <location>
        <begin position="288"/>
        <end position="311"/>
    </location>
</feature>
<gene>
    <name evidence="3" type="ORF">DFQ27_008360</name>
</gene>
<name>A0A9P6QJ58_9FUNG</name>
<feature type="transmembrane region" description="Helical" evidence="2">
    <location>
        <begin position="399"/>
        <end position="417"/>
    </location>
</feature>
<feature type="transmembrane region" description="Helical" evidence="2">
    <location>
        <begin position="317"/>
        <end position="335"/>
    </location>
</feature>
<keyword evidence="2" id="KW-0812">Transmembrane</keyword>
<feature type="compositionally biased region" description="Basic and acidic residues" evidence="1">
    <location>
        <begin position="481"/>
        <end position="492"/>
    </location>
</feature>
<comment type="caution">
    <text evidence="3">The sequence shown here is derived from an EMBL/GenBank/DDBJ whole genome shotgun (WGS) entry which is preliminary data.</text>
</comment>
<keyword evidence="4" id="KW-1185">Reference proteome</keyword>
<reference evidence="3" key="1">
    <citation type="journal article" date="2020" name="Fungal Divers.">
        <title>Resolving the Mortierellaceae phylogeny through synthesis of multi-gene phylogenetics and phylogenomics.</title>
        <authorList>
            <person name="Vandepol N."/>
            <person name="Liber J."/>
            <person name="Desiro A."/>
            <person name="Na H."/>
            <person name="Kennedy M."/>
            <person name="Barry K."/>
            <person name="Grigoriev I.V."/>
            <person name="Miller A.N."/>
            <person name="O'Donnell K."/>
            <person name="Stajich J.E."/>
            <person name="Bonito G."/>
        </authorList>
    </citation>
    <scope>NUCLEOTIDE SEQUENCE</scope>
    <source>
        <strain evidence="3">BC1065</strain>
    </source>
</reference>
<feature type="transmembrane region" description="Helical" evidence="2">
    <location>
        <begin position="342"/>
        <end position="363"/>
    </location>
</feature>
<keyword evidence="2" id="KW-0472">Membrane</keyword>
<protein>
    <submittedName>
        <fullName evidence="3">Uncharacterized protein</fullName>
    </submittedName>
</protein>
<evidence type="ECO:0000313" key="4">
    <source>
        <dbReference type="Proteomes" id="UP000807716"/>
    </source>
</evidence>
<evidence type="ECO:0000256" key="2">
    <source>
        <dbReference type="SAM" id="Phobius"/>
    </source>
</evidence>
<evidence type="ECO:0000313" key="3">
    <source>
        <dbReference type="EMBL" id="KAG0270345.1"/>
    </source>
</evidence>
<feature type="transmembrane region" description="Helical" evidence="2">
    <location>
        <begin position="124"/>
        <end position="144"/>
    </location>
</feature>
<accession>A0A9P6QJ58</accession>
<keyword evidence="2" id="KW-1133">Transmembrane helix</keyword>
<feature type="compositionally biased region" description="Polar residues" evidence="1">
    <location>
        <begin position="456"/>
        <end position="473"/>
    </location>
</feature>
<dbReference type="EMBL" id="JAAAJB010000007">
    <property type="protein sequence ID" value="KAG0270345.1"/>
    <property type="molecule type" value="Genomic_DNA"/>
</dbReference>
<feature type="region of interest" description="Disordered" evidence="1">
    <location>
        <begin position="432"/>
        <end position="492"/>
    </location>
</feature>
<dbReference type="OrthoDB" id="341353at2759"/>
<dbReference type="Proteomes" id="UP000807716">
    <property type="component" value="Unassembled WGS sequence"/>
</dbReference>
<organism evidence="3 4">
    <name type="scientific">Actinomortierella ambigua</name>
    <dbReference type="NCBI Taxonomy" id="1343610"/>
    <lineage>
        <taxon>Eukaryota</taxon>
        <taxon>Fungi</taxon>
        <taxon>Fungi incertae sedis</taxon>
        <taxon>Mucoromycota</taxon>
        <taxon>Mortierellomycotina</taxon>
        <taxon>Mortierellomycetes</taxon>
        <taxon>Mortierellales</taxon>
        <taxon>Mortierellaceae</taxon>
        <taxon>Actinomortierella</taxon>
    </lineage>
</organism>
<dbReference type="AlphaFoldDB" id="A0A9P6QJ58"/>
<feature type="transmembrane region" description="Helical" evidence="2">
    <location>
        <begin position="369"/>
        <end position="387"/>
    </location>
</feature>
<sequence length="492" mass="54672">MNPMEQAVDDILEDLLSAMSAQMSLEDTTTPTIISSHATAPVTELGISAAIQGAIDWLRHMPLSRPGHLQYLWTEQLEYYLGFLEKTEYSSLIVQTAIGTTIAMVLLFFLARSLFPSLRARKQGLAWTLTFCMAVALFSLSLVAQVRRYKTPLFEWMGWSRVAREAGHESILTHRIEPLTAILAQWTQNLVDKADDALTAATVSSSSPSSLKTAAWLIGSLQRLAFQVVAELTDVVRATLKAPLSPPLINSYVDALPTSSFLSWIKDRTHESQQGLVSMEHFPHQDRATAVGIGLFLGYSIANVALGRLYYTEYLGVFSGYLYHIFYSVVALRLAVIGRPDLFLATFGPMELPTIFLSLGYMFPRLWSGILSGTLYLAVRIVFHGAILHECLFNHRVPLTAGIALSVSLLAHCYWWLKFILQPRQLSRPEWNTTRKTEEDQQSQDAVPGDDDKGRSTSVQPRPTAASSGSQGKFSLRTKSQRNEKAKAKAKA</sequence>